<accession>C7N364</accession>
<reference evidence="2 3" key="1">
    <citation type="journal article" date="2009" name="Stand. Genomic Sci.">
        <title>Complete genome sequence of Slackia heliotrinireducens type strain (RHS 1).</title>
        <authorList>
            <person name="Pukall R."/>
            <person name="Lapidus A."/>
            <person name="Nolan M."/>
            <person name="Copeland A."/>
            <person name="Glavina Del Rio T."/>
            <person name="Lucas S."/>
            <person name="Chen F."/>
            <person name="Tice H."/>
            <person name="Cheng J.F."/>
            <person name="Chertkov O."/>
            <person name="Bruce D."/>
            <person name="Goodwin L."/>
            <person name="Kuske C."/>
            <person name="Brettin T."/>
            <person name="Detter J.C."/>
            <person name="Han C."/>
            <person name="Pitluck S."/>
            <person name="Pati A."/>
            <person name="Mavrommatis K."/>
            <person name="Ivanova N."/>
            <person name="Ovchinnikova G."/>
            <person name="Chen A."/>
            <person name="Palaniappan K."/>
            <person name="Schneider S."/>
            <person name="Rohde M."/>
            <person name="Chain P."/>
            <person name="D'haeseleer P."/>
            <person name="Goker M."/>
            <person name="Bristow J."/>
            <person name="Eisen J.A."/>
            <person name="Markowitz V."/>
            <person name="Kyrpides N.C."/>
            <person name="Klenk H.P."/>
            <person name="Hugenholtz P."/>
        </authorList>
    </citation>
    <scope>NUCLEOTIDE SEQUENCE [LARGE SCALE GENOMIC DNA]</scope>
    <source>
        <strain evidence="3">ATCC 29202 / DSM 20476 / NCTC 11029 / RHS 1</strain>
    </source>
</reference>
<proteinExistence type="predicted"/>
<keyword evidence="3" id="KW-1185">Reference proteome</keyword>
<dbReference type="EMBL" id="CP001684">
    <property type="protein sequence ID" value="ACV21585.1"/>
    <property type="molecule type" value="Genomic_DNA"/>
</dbReference>
<evidence type="ECO:0000313" key="3">
    <source>
        <dbReference type="Proteomes" id="UP000002026"/>
    </source>
</evidence>
<dbReference type="AlphaFoldDB" id="C7N364"/>
<evidence type="ECO:0000313" key="2">
    <source>
        <dbReference type="EMBL" id="ACV21585.1"/>
    </source>
</evidence>
<keyword evidence="1" id="KW-1133">Transmembrane helix</keyword>
<feature type="transmembrane region" description="Helical" evidence="1">
    <location>
        <begin position="32"/>
        <end position="50"/>
    </location>
</feature>
<evidence type="ECO:0000256" key="1">
    <source>
        <dbReference type="SAM" id="Phobius"/>
    </source>
</evidence>
<dbReference type="Pfam" id="PF20040">
    <property type="entry name" value="DUF6442"/>
    <property type="match status" value="1"/>
</dbReference>
<gene>
    <name evidence="2" type="ordered locus">Shel_05260</name>
</gene>
<dbReference type="eggNOG" id="ENOG502ZQ2Y">
    <property type="taxonomic scope" value="Bacteria"/>
</dbReference>
<dbReference type="RefSeq" id="WP_012797690.1">
    <property type="nucleotide sequence ID" value="NC_013165.1"/>
</dbReference>
<dbReference type="STRING" id="471855.Shel_05260"/>
<feature type="transmembrane region" description="Helical" evidence="1">
    <location>
        <begin position="56"/>
        <end position="76"/>
    </location>
</feature>
<protein>
    <submittedName>
        <fullName evidence="2">Uncharacterized protein</fullName>
    </submittedName>
</protein>
<organism evidence="2 3">
    <name type="scientific">Slackia heliotrinireducens (strain ATCC 29202 / DSM 20476 / NCTC 11029 / RHS 1)</name>
    <name type="common">Peptococcus heliotrinreducens</name>
    <dbReference type="NCBI Taxonomy" id="471855"/>
    <lineage>
        <taxon>Bacteria</taxon>
        <taxon>Bacillati</taxon>
        <taxon>Actinomycetota</taxon>
        <taxon>Coriobacteriia</taxon>
        <taxon>Eggerthellales</taxon>
        <taxon>Eggerthellaceae</taxon>
        <taxon>Slackia</taxon>
    </lineage>
</organism>
<name>C7N364_SLAHD</name>
<keyword evidence="1" id="KW-0472">Membrane</keyword>
<dbReference type="KEGG" id="shi:Shel_05260"/>
<dbReference type="HOGENOM" id="CLU_172431_0_0_11"/>
<feature type="transmembrane region" description="Helical" evidence="1">
    <location>
        <begin position="83"/>
        <end position="102"/>
    </location>
</feature>
<dbReference type="InterPro" id="IPR045620">
    <property type="entry name" value="DUF6442"/>
</dbReference>
<dbReference type="Proteomes" id="UP000002026">
    <property type="component" value="Chromosome"/>
</dbReference>
<sequence length="106" mass="11887">MDKEQILEMSRQENRNRDEMEQATFHKAGQRAVAVGGLVCAVIIVLEWLLANRVSLSIWAVYLSMTGTILLTKYFTLKKPHELVFGIVQLALAAVFLVLHAMQMAG</sequence>
<keyword evidence="1" id="KW-0812">Transmembrane</keyword>